<dbReference type="KEGG" id="smo:SELMODRAFT_409808"/>
<reference evidence="2 3" key="1">
    <citation type="journal article" date="2011" name="Science">
        <title>The Selaginella genome identifies genetic changes associated with the evolution of vascular plants.</title>
        <authorList>
            <person name="Banks J.A."/>
            <person name="Nishiyama T."/>
            <person name="Hasebe M."/>
            <person name="Bowman J.L."/>
            <person name="Gribskov M."/>
            <person name="dePamphilis C."/>
            <person name="Albert V.A."/>
            <person name="Aono N."/>
            <person name="Aoyama T."/>
            <person name="Ambrose B.A."/>
            <person name="Ashton N.W."/>
            <person name="Axtell M.J."/>
            <person name="Barker E."/>
            <person name="Barker M.S."/>
            <person name="Bennetzen J.L."/>
            <person name="Bonawitz N.D."/>
            <person name="Chapple C."/>
            <person name="Cheng C."/>
            <person name="Correa L.G."/>
            <person name="Dacre M."/>
            <person name="DeBarry J."/>
            <person name="Dreyer I."/>
            <person name="Elias M."/>
            <person name="Engstrom E.M."/>
            <person name="Estelle M."/>
            <person name="Feng L."/>
            <person name="Finet C."/>
            <person name="Floyd S.K."/>
            <person name="Frommer W.B."/>
            <person name="Fujita T."/>
            <person name="Gramzow L."/>
            <person name="Gutensohn M."/>
            <person name="Harholt J."/>
            <person name="Hattori M."/>
            <person name="Heyl A."/>
            <person name="Hirai T."/>
            <person name="Hiwatashi Y."/>
            <person name="Ishikawa M."/>
            <person name="Iwata M."/>
            <person name="Karol K.G."/>
            <person name="Koehler B."/>
            <person name="Kolukisaoglu U."/>
            <person name="Kubo M."/>
            <person name="Kurata T."/>
            <person name="Lalonde S."/>
            <person name="Li K."/>
            <person name="Li Y."/>
            <person name="Litt A."/>
            <person name="Lyons E."/>
            <person name="Manning G."/>
            <person name="Maruyama T."/>
            <person name="Michael T.P."/>
            <person name="Mikami K."/>
            <person name="Miyazaki S."/>
            <person name="Morinaga S."/>
            <person name="Murata T."/>
            <person name="Mueller-Roeber B."/>
            <person name="Nelson D.R."/>
            <person name="Obara M."/>
            <person name="Oguri Y."/>
            <person name="Olmstead R.G."/>
            <person name="Onodera N."/>
            <person name="Petersen B.L."/>
            <person name="Pils B."/>
            <person name="Prigge M."/>
            <person name="Rensing S.A."/>
            <person name="Riano-Pachon D.M."/>
            <person name="Roberts A.W."/>
            <person name="Sato Y."/>
            <person name="Scheller H.V."/>
            <person name="Schulz B."/>
            <person name="Schulz C."/>
            <person name="Shakirov E.V."/>
            <person name="Shibagaki N."/>
            <person name="Shinohara N."/>
            <person name="Shippen D.E."/>
            <person name="Soerensen I."/>
            <person name="Sotooka R."/>
            <person name="Sugimoto N."/>
            <person name="Sugita M."/>
            <person name="Sumikawa N."/>
            <person name="Tanurdzic M."/>
            <person name="Theissen G."/>
            <person name="Ulvskov P."/>
            <person name="Wakazuki S."/>
            <person name="Weng J.K."/>
            <person name="Willats W.W."/>
            <person name="Wipf D."/>
            <person name="Wolf P.G."/>
            <person name="Yang L."/>
            <person name="Zimmer A.D."/>
            <person name="Zhu Q."/>
            <person name="Mitros T."/>
            <person name="Hellsten U."/>
            <person name="Loque D."/>
            <person name="Otillar R."/>
            <person name="Salamov A."/>
            <person name="Schmutz J."/>
            <person name="Shapiro H."/>
            <person name="Lindquist E."/>
            <person name="Lucas S."/>
            <person name="Rokhsar D."/>
            <person name="Grigoriev I.V."/>
        </authorList>
    </citation>
    <scope>NUCLEOTIDE SEQUENCE [LARGE SCALE GENOMIC DNA]</scope>
</reference>
<dbReference type="Proteomes" id="UP000001514">
    <property type="component" value="Unassembled WGS sequence"/>
</dbReference>
<proteinExistence type="predicted"/>
<keyword evidence="3" id="KW-1185">Reference proteome</keyword>
<sequence length="139" mass="14513">MVAEHDYGAVIDALAGSGLLGCGEEVAASLPLGLDAAGCASLLGACRIHWDVSLGRRVVRRMTSSSLALYVTLSNPYSSAAKKWWMSSRFYSSSSCRRSPRNRTAIAGFAPAAGGDDFNLSLGPGLSKRGEQDGKSSTP</sequence>
<evidence type="ECO:0000313" key="2">
    <source>
        <dbReference type="EMBL" id="EFJ29859.1"/>
    </source>
</evidence>
<dbReference type="EMBL" id="GL377576">
    <property type="protein sequence ID" value="EFJ29859.1"/>
    <property type="molecule type" value="Genomic_DNA"/>
</dbReference>
<dbReference type="AlphaFoldDB" id="D8RCI4"/>
<dbReference type="InParanoid" id="D8RCI4"/>
<accession>D8RCI4</accession>
<evidence type="ECO:0000313" key="3">
    <source>
        <dbReference type="Proteomes" id="UP000001514"/>
    </source>
</evidence>
<protein>
    <submittedName>
        <fullName evidence="2">Uncharacterized protein</fullName>
    </submittedName>
</protein>
<evidence type="ECO:0000256" key="1">
    <source>
        <dbReference type="SAM" id="MobiDB-lite"/>
    </source>
</evidence>
<name>D8RCI4_SELML</name>
<organism evidence="3">
    <name type="scientific">Selaginella moellendorffii</name>
    <name type="common">Spikemoss</name>
    <dbReference type="NCBI Taxonomy" id="88036"/>
    <lineage>
        <taxon>Eukaryota</taxon>
        <taxon>Viridiplantae</taxon>
        <taxon>Streptophyta</taxon>
        <taxon>Embryophyta</taxon>
        <taxon>Tracheophyta</taxon>
        <taxon>Lycopodiopsida</taxon>
        <taxon>Selaginellales</taxon>
        <taxon>Selaginellaceae</taxon>
        <taxon>Selaginella</taxon>
    </lineage>
</organism>
<feature type="compositionally biased region" description="Basic and acidic residues" evidence="1">
    <location>
        <begin position="128"/>
        <end position="139"/>
    </location>
</feature>
<feature type="region of interest" description="Disordered" evidence="1">
    <location>
        <begin position="111"/>
        <end position="139"/>
    </location>
</feature>
<dbReference type="HOGENOM" id="CLU_1848532_0_0_1"/>
<dbReference type="Gramene" id="EFJ29859">
    <property type="protein sequence ID" value="EFJ29859"/>
    <property type="gene ID" value="SELMODRAFT_409808"/>
</dbReference>
<gene>
    <name evidence="2" type="ORF">SELMODRAFT_409808</name>
</gene>